<reference evidence="2 3" key="1">
    <citation type="journal article" date="2014" name="Genome Announc.">
        <title>Genome Sequence and Methylome of Soil Bacterium Gemmatirosa kalamazoonensis KBS708T, a Member of the Rarely Cultivated Gemmatimonadetes Phylum.</title>
        <authorList>
            <person name="Debruyn J.M."/>
            <person name="Radosevich M."/>
            <person name="Wommack K.E."/>
            <person name="Polson S.W."/>
            <person name="Hauser L.J."/>
            <person name="Fawaz M.N."/>
            <person name="Korlach J."/>
            <person name="Tsai Y.C."/>
        </authorList>
    </citation>
    <scope>NUCLEOTIDE SEQUENCE [LARGE SCALE GENOMIC DNA]</scope>
    <source>
        <strain evidence="2 3">KBS708</strain>
        <plasmid evidence="3">Plasmid 2</plasmid>
    </source>
</reference>
<keyword evidence="1" id="KW-1133">Transmembrane helix</keyword>
<dbReference type="EMBL" id="CP007130">
    <property type="protein sequence ID" value="AHG93882.1"/>
    <property type="molecule type" value="Genomic_DNA"/>
</dbReference>
<feature type="transmembrane region" description="Helical" evidence="1">
    <location>
        <begin position="7"/>
        <end position="29"/>
    </location>
</feature>
<dbReference type="InParanoid" id="W0RTU0"/>
<feature type="transmembrane region" description="Helical" evidence="1">
    <location>
        <begin position="75"/>
        <end position="97"/>
    </location>
</feature>
<accession>W0RTU0</accession>
<dbReference type="HOGENOM" id="CLU_465221_0_0_0"/>
<dbReference type="KEGG" id="gba:J421_6347"/>
<evidence type="ECO:0000313" key="2">
    <source>
        <dbReference type="EMBL" id="AHG93882.1"/>
    </source>
</evidence>
<organism evidence="2 3">
    <name type="scientific">Gemmatirosa kalamazoonensis</name>
    <dbReference type="NCBI Taxonomy" id="861299"/>
    <lineage>
        <taxon>Bacteria</taxon>
        <taxon>Pseudomonadati</taxon>
        <taxon>Gemmatimonadota</taxon>
        <taxon>Gemmatimonadia</taxon>
        <taxon>Gemmatimonadales</taxon>
        <taxon>Gemmatimonadaceae</taxon>
        <taxon>Gemmatirosa</taxon>
    </lineage>
</organism>
<feature type="transmembrane region" description="Helical" evidence="1">
    <location>
        <begin position="41"/>
        <end position="63"/>
    </location>
</feature>
<evidence type="ECO:0000256" key="1">
    <source>
        <dbReference type="SAM" id="Phobius"/>
    </source>
</evidence>
<keyword evidence="3" id="KW-1185">Reference proteome</keyword>
<dbReference type="Proteomes" id="UP000019151">
    <property type="component" value="Plasmid 2"/>
</dbReference>
<sequence length="586" mass="63182">MSWPGSIAIALLTGVVGMLAAGYVANLAVGWYRVSSFEGGAGYMVVGLALVGGVAGVVVGLVASRTVGSGFVKALGASEGSILALVGVVGLTARALADVPPEIDGKELLLAVEVQWPATNAASPATEPGEAFVRLSRVTSGVARASRLGPLWKDDARLVDGRWIAPGVVNVFTTRGRRALFVQLGDSIVAGFDLPLRARPASSDRAWSDWVPRTRDGFAVRYRVALDGEPVRSETSGPFEIVTLGHEFHQSGRTTSGTVEFTVRHGGKVVAAEHDGARHDRFDEVAALPGGRALLLHAPDAGDGSGTCYLAREEGGEPHVELVGECYGASEAVELTSDAERWHAARRRERTSGRVDRETLGSGGVFLLRDVVLDAGRLMVRPLQAGHGEQVAGIPPLGLSPDRRSFVRFGHAGQEQGRPQLVVTDAVERRNYALPIDPRRMRYKSVDALDPAWVTHHFAWRRDAAGVDRLVERTGFVPIPYRGELSDVSSSVRWYRLEPATAALCDAVLAFLAREFRAEPLPRESDAREHPLRIDGQQITVACRPDDHYVDVQTEYQAPDTRILDTIARRFDAELATGKHDALFGR</sequence>
<geneLocation type="plasmid" evidence="2 3">
    <name>2</name>
</geneLocation>
<name>W0RTU0_9BACT</name>
<proteinExistence type="predicted"/>
<protein>
    <submittedName>
        <fullName evidence="2">Uncharacterized protein</fullName>
    </submittedName>
</protein>
<gene>
    <name evidence="2" type="ORF">J421_6347</name>
</gene>
<keyword evidence="1" id="KW-0812">Transmembrane</keyword>
<dbReference type="RefSeq" id="WP_025415171.1">
    <property type="nucleotide sequence ID" value="NZ_CP007130.1"/>
</dbReference>
<dbReference type="OrthoDB" id="9812384at2"/>
<dbReference type="eggNOG" id="ENOG502ZPQR">
    <property type="taxonomic scope" value="Bacteria"/>
</dbReference>
<keyword evidence="2" id="KW-0614">Plasmid</keyword>
<keyword evidence="1" id="KW-0472">Membrane</keyword>
<evidence type="ECO:0000313" key="3">
    <source>
        <dbReference type="Proteomes" id="UP000019151"/>
    </source>
</evidence>
<dbReference type="AlphaFoldDB" id="W0RTU0"/>